<proteinExistence type="inferred from homology"/>
<dbReference type="EC" id="2.7.7.60" evidence="10"/>
<feature type="binding site" evidence="10">
    <location>
        <begin position="278"/>
        <end position="280"/>
    </location>
    <ligand>
        <name>4-CDP-2-C-methyl-D-erythritol 2-phosphate</name>
        <dbReference type="ChEBI" id="CHEBI:57919"/>
    </ligand>
</feature>
<dbReference type="InterPro" id="IPR020555">
    <property type="entry name" value="MECDP_synthase_CS"/>
</dbReference>
<evidence type="ECO:0000256" key="4">
    <source>
        <dbReference type="ARBA" id="ARBA00022679"/>
    </source>
</evidence>
<dbReference type="OrthoDB" id="9804336at2"/>
<comment type="function">
    <text evidence="10">Bifunctional enzyme that catalyzes the formation of 4-diphosphocytidyl-2-C-methyl-D-erythritol from CTP and 2-C-methyl-D-erythritol 4-phosphate (MEP) (IspD), and catalyzes the conversion of 4-diphosphocytidyl-2-C-methyl-D-erythritol 2-phosphate (CDP-ME2P) to 2-C-methyl-D-erythritol 2,4-cyclodiphosphate (ME-CPP) with a corresponding release of cytidine 5-monophosphate (CMP) (IspF).</text>
</comment>
<evidence type="ECO:0000259" key="12">
    <source>
        <dbReference type="Pfam" id="PF02542"/>
    </source>
</evidence>
<dbReference type="SUPFAM" id="SSF69765">
    <property type="entry name" value="IpsF-like"/>
    <property type="match status" value="1"/>
</dbReference>
<dbReference type="InterPro" id="IPR029044">
    <property type="entry name" value="Nucleotide-diphossugar_trans"/>
</dbReference>
<evidence type="ECO:0000256" key="9">
    <source>
        <dbReference type="ARBA" id="ARBA00023268"/>
    </source>
</evidence>
<evidence type="ECO:0000313" key="13">
    <source>
        <dbReference type="EMBL" id="RDU68817.1"/>
    </source>
</evidence>
<dbReference type="EC" id="4.6.1.12" evidence="10"/>
<evidence type="ECO:0000256" key="5">
    <source>
        <dbReference type="ARBA" id="ARBA00022695"/>
    </source>
</evidence>
<evidence type="ECO:0000256" key="3">
    <source>
        <dbReference type="ARBA" id="ARBA00004709"/>
    </source>
</evidence>
<keyword evidence="9 10" id="KW-0511">Multifunctional enzyme</keyword>
<feature type="site" description="Transition state stabilizer" evidence="10">
    <location>
        <position position="355"/>
    </location>
</feature>
<dbReference type="Pfam" id="PF02542">
    <property type="entry name" value="YgbB"/>
    <property type="match status" value="1"/>
</dbReference>
<keyword evidence="4 10" id="KW-0808">Transferase</keyword>
<dbReference type="PROSITE" id="PS01350">
    <property type="entry name" value="ISPF"/>
    <property type="match status" value="1"/>
</dbReference>
<dbReference type="GO" id="GO:0046872">
    <property type="term" value="F:metal ion binding"/>
    <property type="evidence" value="ECO:0007669"/>
    <property type="project" value="UniProtKB-KW"/>
</dbReference>
<dbReference type="GO" id="GO:0016114">
    <property type="term" value="P:terpenoid biosynthetic process"/>
    <property type="evidence" value="ECO:0007669"/>
    <property type="project" value="InterPro"/>
</dbReference>
<feature type="region of interest" description="2-C-methyl-D-erythritol 2,4-cyclodiphosphate synthase" evidence="10">
    <location>
        <begin position="224"/>
        <end position="384"/>
    </location>
</feature>
<keyword evidence="6 10" id="KW-0479">Metal-binding</keyword>
<dbReference type="SUPFAM" id="SSF53448">
    <property type="entry name" value="Nucleotide-diphospho-sugar transferases"/>
    <property type="match status" value="1"/>
</dbReference>
<reference evidence="13 14" key="1">
    <citation type="submission" date="2018-04" db="EMBL/GenBank/DDBJ databases">
        <title>Novel Campyloabacter and Helicobacter Species and Strains.</title>
        <authorList>
            <person name="Mannion A.J."/>
            <person name="Shen Z."/>
            <person name="Fox J.G."/>
        </authorList>
    </citation>
    <scope>NUCLEOTIDE SEQUENCE [LARGE SCALE GENOMIC DNA]</scope>
    <source>
        <strain evidence="13 14">ATCC 700242</strain>
    </source>
</reference>
<keyword evidence="8 10" id="KW-0456">Lyase</keyword>
<dbReference type="EMBL" id="NXLU01000006">
    <property type="protein sequence ID" value="RDU68817.1"/>
    <property type="molecule type" value="Genomic_DNA"/>
</dbReference>
<dbReference type="NCBIfam" id="NF006899">
    <property type="entry name" value="PRK09382.1"/>
    <property type="match status" value="1"/>
</dbReference>
<evidence type="ECO:0000256" key="2">
    <source>
        <dbReference type="ARBA" id="ARBA00001968"/>
    </source>
</evidence>
<dbReference type="GO" id="GO:0019288">
    <property type="term" value="P:isopentenyl diphosphate biosynthetic process, methylerythritol 4-phosphate pathway"/>
    <property type="evidence" value="ECO:0007669"/>
    <property type="project" value="UniProtKB-UniRule"/>
</dbReference>
<dbReference type="PANTHER" id="PTHR43181">
    <property type="entry name" value="2-C-METHYL-D-ERYTHRITOL 2,4-CYCLODIPHOSPHATE SYNTHASE, CHLOROPLASTIC"/>
    <property type="match status" value="1"/>
</dbReference>
<dbReference type="PANTHER" id="PTHR43181:SF1">
    <property type="entry name" value="2-C-METHYL-D-ERYTHRITOL 2,4-CYCLODIPHOSPHATE SYNTHASE, CHLOROPLASTIC"/>
    <property type="match status" value="1"/>
</dbReference>
<comment type="cofactor">
    <cofactor evidence="2 10">
        <name>a divalent metal cation</name>
        <dbReference type="ChEBI" id="CHEBI:60240"/>
    </cofactor>
</comment>
<accession>A0A3D8IU50</accession>
<evidence type="ECO:0000313" key="14">
    <source>
        <dbReference type="Proteomes" id="UP000257067"/>
    </source>
</evidence>
<feature type="binding site" evidence="10">
    <location>
        <begin position="354"/>
        <end position="357"/>
    </location>
    <ligand>
        <name>4-CDP-2-C-methyl-D-erythritol 2-phosphate</name>
        <dbReference type="ChEBI" id="CHEBI:57919"/>
    </ligand>
</feature>
<comment type="similarity">
    <text evidence="10">In the N-terminal section; belongs to the IspD/TarI cytidylyltransferase family. IspD subfamily.</text>
</comment>
<dbReference type="InterPro" id="IPR003526">
    <property type="entry name" value="MECDP_synthase"/>
</dbReference>
<keyword evidence="14" id="KW-1185">Reference proteome</keyword>
<dbReference type="GO" id="GO:0050518">
    <property type="term" value="F:2-C-methyl-D-erythritol 4-phosphate cytidylyltransferase activity"/>
    <property type="evidence" value="ECO:0007669"/>
    <property type="project" value="UniProtKB-UniRule"/>
</dbReference>
<feature type="binding site" evidence="10">
    <location>
        <position position="232"/>
    </location>
    <ligand>
        <name>a divalent metal cation</name>
        <dbReference type="ChEBI" id="CHEBI:60240"/>
    </ligand>
</feature>
<dbReference type="Proteomes" id="UP000257067">
    <property type="component" value="Unassembled WGS sequence"/>
</dbReference>
<comment type="catalytic activity">
    <reaction evidence="10">
        <text>2-C-methyl-D-erythritol 4-phosphate + CTP + H(+) = 4-CDP-2-C-methyl-D-erythritol + diphosphate</text>
        <dbReference type="Rhea" id="RHEA:13429"/>
        <dbReference type="ChEBI" id="CHEBI:15378"/>
        <dbReference type="ChEBI" id="CHEBI:33019"/>
        <dbReference type="ChEBI" id="CHEBI:37563"/>
        <dbReference type="ChEBI" id="CHEBI:57823"/>
        <dbReference type="ChEBI" id="CHEBI:58262"/>
        <dbReference type="EC" id="2.7.7.60"/>
    </reaction>
</comment>
<feature type="site" description="Transition state stabilizer" evidence="10">
    <location>
        <position position="256"/>
    </location>
</feature>
<comment type="catalytic activity">
    <reaction evidence="1 10 11">
        <text>4-CDP-2-C-methyl-D-erythritol 2-phosphate = 2-C-methyl-D-erythritol 2,4-cyclic diphosphate + CMP</text>
        <dbReference type="Rhea" id="RHEA:23864"/>
        <dbReference type="ChEBI" id="CHEBI:57919"/>
        <dbReference type="ChEBI" id="CHEBI:58483"/>
        <dbReference type="ChEBI" id="CHEBI:60377"/>
        <dbReference type="EC" id="4.6.1.12"/>
    </reaction>
</comment>
<feature type="site" description="Transition state stabilizer" evidence="10">
    <location>
        <position position="23"/>
    </location>
</feature>
<dbReference type="Gene3D" id="3.90.550.10">
    <property type="entry name" value="Spore Coat Polysaccharide Biosynthesis Protein SpsA, Chain A"/>
    <property type="match status" value="1"/>
</dbReference>
<comment type="similarity">
    <text evidence="11">Belongs to the IspF family.</text>
</comment>
<feature type="binding site" evidence="10">
    <location>
        <position position="361"/>
    </location>
    <ligand>
        <name>4-CDP-2-C-methyl-D-erythritol 2-phosphate</name>
        <dbReference type="ChEBI" id="CHEBI:57919"/>
    </ligand>
</feature>
<sequence>MEYKSHFKENTTLILLGAGDSSRFCSQSNLPKKQWLRSGCDPLWLKVLNKFIRFGFNNIFLTASDKECFFMQNYTSYPIVCGGKTRTQSILNALKEVITPYVLISDIARYNPQEEVINSLFKALSNDPTLCCVAPYLPVVDTTFCSKNGYLNRDHLKQIQTPQLSKTQILKKALQNGDFGDESSAITALGEKVGYILGSPLMNKLTYSYELSSLTLPPPDKMNFVGQGIDIHAFTPNKPMVLGGVQLPYDFGFKAHSDGDVLLHSITDAILGAIGAGDIGEWFPDTQENFKNADSKLLLKEVFEFSRAVGYEIINLDLSILAQTPKISPHKDAIKSSLSTLLHLPKHAINIKATTGEEMGFVGRGEGVCVISCVNMQFIDWSKQ</sequence>
<dbReference type="Pfam" id="PF01128">
    <property type="entry name" value="IspD"/>
    <property type="match status" value="1"/>
</dbReference>
<dbReference type="InterPro" id="IPR036571">
    <property type="entry name" value="MECDP_synthase_sf"/>
</dbReference>
<feature type="binding site" evidence="10">
    <location>
        <position position="264"/>
    </location>
    <ligand>
        <name>a divalent metal cation</name>
        <dbReference type="ChEBI" id="CHEBI:60240"/>
    </ligand>
</feature>
<feature type="domain" description="2-C-methyl-D-erythritol 2,4-cyclodiphosphate synthase" evidence="12">
    <location>
        <begin position="225"/>
        <end position="376"/>
    </location>
</feature>
<dbReference type="UniPathway" id="UPA00056">
    <property type="reaction ID" value="UER00093"/>
</dbReference>
<keyword evidence="5 10" id="KW-0548">Nucleotidyltransferase</keyword>
<dbReference type="NCBIfam" id="TIGR00151">
    <property type="entry name" value="ispF"/>
    <property type="match status" value="1"/>
</dbReference>
<keyword evidence="7 10" id="KW-0414">Isoprene biosynthesis</keyword>
<evidence type="ECO:0000256" key="1">
    <source>
        <dbReference type="ARBA" id="ARBA00000200"/>
    </source>
</evidence>
<feature type="binding site" evidence="10">
    <location>
        <position position="364"/>
    </location>
    <ligand>
        <name>4-CDP-2-C-methyl-D-erythritol 2-phosphate</name>
        <dbReference type="ChEBI" id="CHEBI:57919"/>
    </ligand>
</feature>
<comment type="pathway">
    <text evidence="10">Isoprenoid biosynthesis; isopentenyl diphosphate biosynthesis via DXP pathway; isopentenyl diphosphate from 1-deoxy-D-xylulose 5-phosphate: step 2/6.</text>
</comment>
<dbReference type="InterPro" id="IPR026596">
    <property type="entry name" value="IspD/F"/>
</dbReference>
<dbReference type="RefSeq" id="WP_104723372.1">
    <property type="nucleotide sequence ID" value="NZ_FZNE01000001.1"/>
</dbReference>
<dbReference type="InterPro" id="IPR034683">
    <property type="entry name" value="IspD/TarI"/>
</dbReference>
<dbReference type="GO" id="GO:0008685">
    <property type="term" value="F:2-C-methyl-D-erythritol 2,4-cyclodiphosphate synthase activity"/>
    <property type="evidence" value="ECO:0007669"/>
    <property type="project" value="UniProtKB-UniRule"/>
</dbReference>
<dbReference type="CDD" id="cd00554">
    <property type="entry name" value="MECDP_synthase"/>
    <property type="match status" value="1"/>
</dbReference>
<dbReference type="Gene3D" id="3.30.1330.50">
    <property type="entry name" value="2-C-methyl-D-erythritol 2,4-cyclodiphosphate synthase"/>
    <property type="match status" value="1"/>
</dbReference>
<evidence type="ECO:0000256" key="7">
    <source>
        <dbReference type="ARBA" id="ARBA00023229"/>
    </source>
</evidence>
<feature type="site" description="Transition state stabilizer" evidence="10">
    <location>
        <position position="33"/>
    </location>
</feature>
<feature type="binding site" evidence="10">
    <location>
        <begin position="256"/>
        <end position="257"/>
    </location>
    <ligand>
        <name>4-CDP-2-C-methyl-D-erythritol 2-phosphate</name>
        <dbReference type="ChEBI" id="CHEBI:57919"/>
    </ligand>
</feature>
<dbReference type="HAMAP" id="MF_01520">
    <property type="entry name" value="IspDF"/>
    <property type="match status" value="1"/>
</dbReference>
<comment type="similarity">
    <text evidence="10">In the C-terminal section; belongs to the IspF family.</text>
</comment>
<feature type="binding site" evidence="10">
    <location>
        <begin position="230"/>
        <end position="232"/>
    </location>
    <ligand>
        <name>4-CDP-2-C-methyl-D-erythritol 2-phosphate</name>
        <dbReference type="ChEBI" id="CHEBI:57919"/>
    </ligand>
</feature>
<organism evidence="13 14">
    <name type="scientific">Helicobacter cholecystus</name>
    <dbReference type="NCBI Taxonomy" id="45498"/>
    <lineage>
        <taxon>Bacteria</taxon>
        <taxon>Pseudomonadati</taxon>
        <taxon>Campylobacterota</taxon>
        <taxon>Epsilonproteobacteria</taxon>
        <taxon>Campylobacterales</taxon>
        <taxon>Helicobacteraceae</taxon>
        <taxon>Helicobacter</taxon>
    </lineage>
</organism>
<comment type="caution">
    <text evidence="13">The sequence shown here is derived from an EMBL/GenBank/DDBJ whole genome shotgun (WGS) entry which is preliminary data.</text>
</comment>
<gene>
    <name evidence="10" type="primary">ispDF</name>
    <name evidence="13" type="ORF">CQA62_05370</name>
</gene>
<feature type="site" description="Positions MEP for the nucleophilic attack" evidence="10">
    <location>
        <position position="204"/>
    </location>
</feature>
<feature type="region of interest" description="2-C-methyl-D-erythritol 4-phosphate cytidylyltransferase" evidence="10">
    <location>
        <begin position="1"/>
        <end position="224"/>
    </location>
</feature>
<name>A0A3D8IU50_9HELI</name>
<dbReference type="AlphaFoldDB" id="A0A3D8IU50"/>
<feature type="binding site" evidence="10">
    <location>
        <position position="230"/>
    </location>
    <ligand>
        <name>a divalent metal cation</name>
        <dbReference type="ChEBI" id="CHEBI:60240"/>
    </ligand>
</feature>
<evidence type="ECO:0000256" key="8">
    <source>
        <dbReference type="ARBA" id="ARBA00023239"/>
    </source>
</evidence>
<comment type="caution">
    <text evidence="10">Lacks conserved residue(s) required for the propagation of feature annotation.</text>
</comment>
<protein>
    <recommendedName>
        <fullName evidence="10">Bifunctional enzyme IspD/IspF</fullName>
    </recommendedName>
    <domain>
        <recommendedName>
            <fullName evidence="10">2-C-methyl-D-erythritol 4-phosphate cytidylyltransferase</fullName>
            <ecNumber evidence="10">2.7.7.60</ecNumber>
        </recommendedName>
        <alternativeName>
            <fullName evidence="10">4-diphosphocytidyl-2C-methyl-D-erythritol synthase</fullName>
        </alternativeName>
        <alternativeName>
            <fullName evidence="10">MEP cytidylyltransferase</fullName>
            <shortName evidence="10">MCT</shortName>
        </alternativeName>
    </domain>
    <domain>
        <recommendedName>
            <fullName evidence="10">2-C-methyl-D-erythritol 2,4-cyclodiphosphate synthase</fullName>
            <shortName evidence="10">MECDP-synthase</shortName>
            <shortName evidence="10">MECPP-synthase</shortName>
            <shortName evidence="10">MECPS</shortName>
            <ecNumber evidence="10">4.6.1.12</ecNumber>
        </recommendedName>
    </domain>
</protein>
<evidence type="ECO:0000256" key="11">
    <source>
        <dbReference type="RuleBase" id="RU004395"/>
    </source>
</evidence>
<comment type="pathway">
    <text evidence="3 10">Isoprenoid biosynthesis; isopentenyl diphosphate biosynthesis via DXP pathway; isopentenyl diphosphate from 1-deoxy-D-xylulose 5-phosphate: step 4/6.</text>
</comment>
<evidence type="ECO:0000256" key="6">
    <source>
        <dbReference type="ARBA" id="ARBA00022723"/>
    </source>
</evidence>
<dbReference type="HAMAP" id="MF_00107">
    <property type="entry name" value="IspF"/>
    <property type="match status" value="1"/>
</dbReference>
<evidence type="ECO:0000256" key="10">
    <source>
        <dbReference type="HAMAP-Rule" id="MF_01520"/>
    </source>
</evidence>
<feature type="site" description="Positions MEP for the nucleophilic attack" evidence="10">
    <location>
        <position position="153"/>
    </location>
</feature>